<proteinExistence type="predicted"/>
<evidence type="ECO:0000256" key="2">
    <source>
        <dbReference type="ARBA" id="ARBA00022741"/>
    </source>
</evidence>
<keyword evidence="9" id="KW-1185">Reference proteome</keyword>
<dbReference type="GO" id="GO:0016874">
    <property type="term" value="F:ligase activity"/>
    <property type="evidence" value="ECO:0007669"/>
    <property type="project" value="UniProtKB-KW"/>
</dbReference>
<dbReference type="InterPro" id="IPR011761">
    <property type="entry name" value="ATP-grasp"/>
</dbReference>
<gene>
    <name evidence="8" type="ORF">HNR25_002274</name>
</gene>
<dbReference type="Proteomes" id="UP000578077">
    <property type="component" value="Unassembled WGS sequence"/>
</dbReference>
<evidence type="ECO:0000256" key="6">
    <source>
        <dbReference type="SAM" id="MobiDB-lite"/>
    </source>
</evidence>
<evidence type="ECO:0000313" key="8">
    <source>
        <dbReference type="EMBL" id="MBB5998523.1"/>
    </source>
</evidence>
<feature type="domain" description="ATP-grasp" evidence="7">
    <location>
        <begin position="22"/>
        <end position="217"/>
    </location>
</feature>
<dbReference type="AlphaFoldDB" id="A0A841EBT1"/>
<organism evidence="8 9">
    <name type="scientific">Streptomonospora salina</name>
    <dbReference type="NCBI Taxonomy" id="104205"/>
    <lineage>
        <taxon>Bacteria</taxon>
        <taxon>Bacillati</taxon>
        <taxon>Actinomycetota</taxon>
        <taxon>Actinomycetes</taxon>
        <taxon>Streptosporangiales</taxon>
        <taxon>Nocardiopsidaceae</taxon>
        <taxon>Streptomonospora</taxon>
    </lineage>
</organism>
<evidence type="ECO:0000256" key="4">
    <source>
        <dbReference type="ARBA" id="ARBA00022840"/>
    </source>
</evidence>
<evidence type="ECO:0000256" key="5">
    <source>
        <dbReference type="PROSITE-ProRule" id="PRU00409"/>
    </source>
</evidence>
<name>A0A841EBT1_9ACTN</name>
<keyword evidence="3" id="KW-0658">Purine biosynthesis</keyword>
<dbReference type="InterPro" id="IPR013815">
    <property type="entry name" value="ATP_grasp_subdomain_1"/>
</dbReference>
<evidence type="ECO:0000256" key="3">
    <source>
        <dbReference type="ARBA" id="ARBA00022755"/>
    </source>
</evidence>
<sequence length="307" mass="32533">MLGLPGVGFHTATGFTDKYAMKRRLAAAGIDVAGHRLAQDRPHAVEAAHRLGFPVVVKPLYGGGSMGVAVCADADEVEQWWDRFAAGKHRPAALVERRADIVAEYHLDSIVLDGRVRFSVASRYLEPMLETARVRHPYASYQLPGDHPDSREVTALHERAVAALGLGSAVTHMEVFKTDDGWLASEIACRAAGGAIPEAIAMRHGPDLFDTAIGLSLGRTPDVTGPAPYDYAYFGHVALGVRPGTVTAISTEEAFAGVPGVVATDIRAKTGDTMPEAFYSATASRFSTPDGPTCPSAPPTGPPRYGS</sequence>
<comment type="caution">
    <text evidence="8">The sequence shown here is derived from an EMBL/GenBank/DDBJ whole genome shotgun (WGS) entry which is preliminary data.</text>
</comment>
<keyword evidence="2 5" id="KW-0547">Nucleotide-binding</keyword>
<dbReference type="GO" id="GO:0005524">
    <property type="term" value="F:ATP binding"/>
    <property type="evidence" value="ECO:0007669"/>
    <property type="project" value="UniProtKB-UniRule"/>
</dbReference>
<reference evidence="8 9" key="1">
    <citation type="submission" date="2020-08" db="EMBL/GenBank/DDBJ databases">
        <title>Sequencing the genomes of 1000 actinobacteria strains.</title>
        <authorList>
            <person name="Klenk H.-P."/>
        </authorList>
    </citation>
    <scope>NUCLEOTIDE SEQUENCE [LARGE SCALE GENOMIC DNA]</scope>
    <source>
        <strain evidence="8 9">DSM 44593</strain>
    </source>
</reference>
<keyword evidence="4 5" id="KW-0067">ATP-binding</keyword>
<feature type="region of interest" description="Disordered" evidence="6">
    <location>
        <begin position="283"/>
        <end position="307"/>
    </location>
</feature>
<evidence type="ECO:0000313" key="9">
    <source>
        <dbReference type="Proteomes" id="UP000578077"/>
    </source>
</evidence>
<dbReference type="Gene3D" id="3.30.470.20">
    <property type="entry name" value="ATP-grasp fold, B domain"/>
    <property type="match status" value="1"/>
</dbReference>
<dbReference type="GO" id="GO:0046872">
    <property type="term" value="F:metal ion binding"/>
    <property type="evidence" value="ECO:0007669"/>
    <property type="project" value="InterPro"/>
</dbReference>
<keyword evidence="1" id="KW-0436">Ligase</keyword>
<protein>
    <submittedName>
        <fullName evidence="8">Biotin carboxylase</fullName>
    </submittedName>
</protein>
<dbReference type="RefSeq" id="WP_221457527.1">
    <property type="nucleotide sequence ID" value="NZ_BAABKT010000007.1"/>
</dbReference>
<dbReference type="InterPro" id="IPR003135">
    <property type="entry name" value="ATP-grasp_carboxylate-amine"/>
</dbReference>
<dbReference type="Pfam" id="PF02222">
    <property type="entry name" value="ATP-grasp"/>
    <property type="match status" value="1"/>
</dbReference>
<dbReference type="PANTHER" id="PTHR43585:SF2">
    <property type="entry name" value="ATP-GRASP ENZYME FSQD"/>
    <property type="match status" value="1"/>
</dbReference>
<dbReference type="GO" id="GO:0006164">
    <property type="term" value="P:purine nucleotide biosynthetic process"/>
    <property type="evidence" value="ECO:0007669"/>
    <property type="project" value="UniProtKB-KW"/>
</dbReference>
<dbReference type="PANTHER" id="PTHR43585">
    <property type="entry name" value="FUMIPYRROLE BIOSYNTHESIS PROTEIN C"/>
    <property type="match status" value="1"/>
</dbReference>
<dbReference type="EMBL" id="JACHLY010000001">
    <property type="protein sequence ID" value="MBB5998523.1"/>
    <property type="molecule type" value="Genomic_DNA"/>
</dbReference>
<dbReference type="SUPFAM" id="SSF56059">
    <property type="entry name" value="Glutathione synthetase ATP-binding domain-like"/>
    <property type="match status" value="1"/>
</dbReference>
<accession>A0A841EBT1</accession>
<dbReference type="PROSITE" id="PS50975">
    <property type="entry name" value="ATP_GRASP"/>
    <property type="match status" value="1"/>
</dbReference>
<evidence type="ECO:0000256" key="1">
    <source>
        <dbReference type="ARBA" id="ARBA00022598"/>
    </source>
</evidence>
<feature type="compositionally biased region" description="Pro residues" evidence="6">
    <location>
        <begin position="295"/>
        <end position="307"/>
    </location>
</feature>
<evidence type="ECO:0000259" key="7">
    <source>
        <dbReference type="PROSITE" id="PS50975"/>
    </source>
</evidence>
<dbReference type="InterPro" id="IPR052032">
    <property type="entry name" value="ATP-dep_AA_Ligase"/>
</dbReference>
<dbReference type="Gene3D" id="3.30.1490.20">
    <property type="entry name" value="ATP-grasp fold, A domain"/>
    <property type="match status" value="1"/>
</dbReference>